<comment type="cofactor">
    <cofactor evidence="10">
        <name>Mg(2+)</name>
        <dbReference type="ChEBI" id="CHEBI:18420"/>
    </cofactor>
    <text evidence="10">Binds 1 Mg(2+) ion per subunit.</text>
</comment>
<comment type="catalytic activity">
    <reaction evidence="9 10">
        <text>XTP + H2O = XMP + diphosphate + H(+)</text>
        <dbReference type="Rhea" id="RHEA:28610"/>
        <dbReference type="ChEBI" id="CHEBI:15377"/>
        <dbReference type="ChEBI" id="CHEBI:15378"/>
        <dbReference type="ChEBI" id="CHEBI:33019"/>
        <dbReference type="ChEBI" id="CHEBI:57464"/>
        <dbReference type="ChEBI" id="CHEBI:61314"/>
        <dbReference type="EC" id="3.6.1.66"/>
    </reaction>
</comment>
<keyword evidence="6 10" id="KW-0460">Magnesium</keyword>
<keyword evidence="4 10" id="KW-0547">Nucleotide-binding</keyword>
<dbReference type="OrthoDB" id="9807456at2"/>
<evidence type="ECO:0000256" key="1">
    <source>
        <dbReference type="ARBA" id="ARBA00008023"/>
    </source>
</evidence>
<evidence type="ECO:0000256" key="3">
    <source>
        <dbReference type="ARBA" id="ARBA00022723"/>
    </source>
</evidence>
<dbReference type="GO" id="GO:0009146">
    <property type="term" value="P:purine nucleoside triphosphate catabolic process"/>
    <property type="evidence" value="ECO:0007669"/>
    <property type="project" value="UniProtKB-UniRule"/>
</dbReference>
<dbReference type="STRING" id="29343.CCDG5_0472"/>
<evidence type="ECO:0000256" key="5">
    <source>
        <dbReference type="ARBA" id="ARBA00022801"/>
    </source>
</evidence>
<dbReference type="SUPFAM" id="SSF52972">
    <property type="entry name" value="ITPase-like"/>
    <property type="match status" value="1"/>
</dbReference>
<dbReference type="PATRIC" id="fig|29343.3.peg.495"/>
<gene>
    <name evidence="12" type="ORF">CCDG5_0472</name>
</gene>
<comment type="subunit">
    <text evidence="2 10">Homodimer.</text>
</comment>
<feature type="binding site" evidence="10">
    <location>
        <begin position="152"/>
        <end position="155"/>
    </location>
    <ligand>
        <name>substrate</name>
    </ligand>
</feature>
<dbReference type="Proteomes" id="UP000032431">
    <property type="component" value="Chromosome I"/>
</dbReference>
<dbReference type="GO" id="GO:0036222">
    <property type="term" value="F:XTP diphosphatase activity"/>
    <property type="evidence" value="ECO:0007669"/>
    <property type="project" value="UniProtKB-UniRule"/>
</dbReference>
<dbReference type="GO" id="GO:0005829">
    <property type="term" value="C:cytosol"/>
    <property type="evidence" value="ECO:0007669"/>
    <property type="project" value="TreeGrafter"/>
</dbReference>
<accession>A0A078KR29</accession>
<evidence type="ECO:0000256" key="9">
    <source>
        <dbReference type="ARBA" id="ARBA00052017"/>
    </source>
</evidence>
<protein>
    <recommendedName>
        <fullName evidence="10">dITP/XTP pyrophosphatase</fullName>
        <ecNumber evidence="10">3.6.1.66</ecNumber>
    </recommendedName>
    <alternativeName>
        <fullName evidence="10">Non-canonical purine NTP pyrophosphatase</fullName>
    </alternativeName>
    <alternativeName>
        <fullName evidence="10">Non-standard purine NTP pyrophosphatase</fullName>
    </alternativeName>
    <alternativeName>
        <fullName evidence="10">Nucleoside-triphosphate diphosphatase</fullName>
    </alternativeName>
    <alternativeName>
        <fullName evidence="10">Nucleoside-triphosphate pyrophosphatase</fullName>
        <shortName evidence="10">NTPase</shortName>
    </alternativeName>
</protein>
<evidence type="ECO:0000313" key="13">
    <source>
        <dbReference type="Proteomes" id="UP000032431"/>
    </source>
</evidence>
<dbReference type="GO" id="GO:0035870">
    <property type="term" value="F:dITP diphosphatase activity"/>
    <property type="evidence" value="ECO:0007669"/>
    <property type="project" value="UniProtKB-UniRule"/>
</dbReference>
<evidence type="ECO:0000256" key="7">
    <source>
        <dbReference type="ARBA" id="ARBA00023080"/>
    </source>
</evidence>
<comment type="function">
    <text evidence="10">Pyrophosphatase that catalyzes the hydrolysis of nucleoside triphosphates to their monophosphate derivatives, with a high preference for the non-canonical purine nucleotides XTP (xanthosine triphosphate), dITP (deoxyinosine triphosphate) and ITP. Seems to function as a house-cleaning enzyme that removes non-canonical purine nucleotides from the nucleotide pool, thus preventing their incorporation into DNA/RNA and avoiding chromosomal lesions.</text>
</comment>
<sequence length="198" mass="21180">MKFLIATNNEDKLKEIRHILAQFGIEGISLKEAGVTSKPEETGATFEDNARIKALSGMEATGLPTVADDSGLMVEALHGAPGVYSARYAGENATDSDRINKLLYEMRDVPAGARDAKFVCAICCAFPDGNIINAHGECEGSIAFAPQGKGGFGYDPIFIEKTTGKSFALLAGEEKDRLSHRGKALAQFAKLLHKRFGA</sequence>
<feature type="active site" description="Proton acceptor" evidence="10">
    <location>
        <position position="69"/>
    </location>
</feature>
<dbReference type="EMBL" id="LM995447">
    <property type="protein sequence ID" value="CDZ23610.1"/>
    <property type="molecule type" value="Genomic_DNA"/>
</dbReference>
<name>A0A078KR29_9FIRM</name>
<dbReference type="Gene3D" id="3.90.950.10">
    <property type="match status" value="1"/>
</dbReference>
<dbReference type="GO" id="GO:0009117">
    <property type="term" value="P:nucleotide metabolic process"/>
    <property type="evidence" value="ECO:0007669"/>
    <property type="project" value="UniProtKB-KW"/>
</dbReference>
<evidence type="ECO:0000313" key="12">
    <source>
        <dbReference type="EMBL" id="CDZ23610.1"/>
    </source>
</evidence>
<dbReference type="EC" id="3.6.1.66" evidence="10"/>
<dbReference type="NCBIfam" id="TIGR00042">
    <property type="entry name" value="RdgB/HAM1 family non-canonical purine NTP pyrophosphatase"/>
    <property type="match status" value="1"/>
</dbReference>
<dbReference type="AlphaFoldDB" id="A0A078KR29"/>
<dbReference type="GO" id="GO:0000166">
    <property type="term" value="F:nucleotide binding"/>
    <property type="evidence" value="ECO:0007669"/>
    <property type="project" value="UniProtKB-KW"/>
</dbReference>
<feature type="binding site" evidence="10">
    <location>
        <begin position="7"/>
        <end position="12"/>
    </location>
    <ligand>
        <name>substrate</name>
    </ligand>
</feature>
<dbReference type="InterPro" id="IPR002637">
    <property type="entry name" value="RdgB/HAM1"/>
</dbReference>
<feature type="binding site" evidence="10">
    <location>
        <begin position="180"/>
        <end position="181"/>
    </location>
    <ligand>
        <name>substrate</name>
    </ligand>
</feature>
<dbReference type="PANTHER" id="PTHR11067:SF9">
    <property type="entry name" value="INOSINE TRIPHOSPHATE PYROPHOSPHATASE"/>
    <property type="match status" value="1"/>
</dbReference>
<dbReference type="FunFam" id="3.90.950.10:FF:000001">
    <property type="entry name" value="dITP/XTP pyrophosphatase"/>
    <property type="match status" value="1"/>
</dbReference>
<keyword evidence="3 10" id="KW-0479">Metal-binding</keyword>
<keyword evidence="7 10" id="KW-0546">Nucleotide metabolism</keyword>
<dbReference type="GO" id="GO:0036220">
    <property type="term" value="F:ITP diphosphatase activity"/>
    <property type="evidence" value="ECO:0007669"/>
    <property type="project" value="UniProtKB-UniRule"/>
</dbReference>
<dbReference type="InterPro" id="IPR029001">
    <property type="entry name" value="ITPase-like_fam"/>
</dbReference>
<comment type="similarity">
    <text evidence="1 10 11">Belongs to the HAM1 NTPase family.</text>
</comment>
<keyword evidence="13" id="KW-1185">Reference proteome</keyword>
<feature type="binding site" evidence="10">
    <location>
        <position position="70"/>
    </location>
    <ligand>
        <name>substrate</name>
    </ligand>
</feature>
<feature type="binding site" evidence="10">
    <location>
        <position position="69"/>
    </location>
    <ligand>
        <name>Mg(2+)</name>
        <dbReference type="ChEBI" id="CHEBI:18420"/>
    </ligand>
</feature>
<dbReference type="KEGG" id="ccel:CCDG5_0472"/>
<dbReference type="HOGENOM" id="CLU_082080_0_2_9"/>
<dbReference type="InterPro" id="IPR020922">
    <property type="entry name" value="dITP/XTP_pyrophosphatase"/>
</dbReference>
<comment type="catalytic activity">
    <reaction evidence="8 10">
        <text>dITP + H2O = dIMP + diphosphate + H(+)</text>
        <dbReference type="Rhea" id="RHEA:28342"/>
        <dbReference type="ChEBI" id="CHEBI:15377"/>
        <dbReference type="ChEBI" id="CHEBI:15378"/>
        <dbReference type="ChEBI" id="CHEBI:33019"/>
        <dbReference type="ChEBI" id="CHEBI:61194"/>
        <dbReference type="ChEBI" id="CHEBI:61382"/>
        <dbReference type="EC" id="3.6.1.66"/>
    </reaction>
</comment>
<keyword evidence="5 10" id="KW-0378">Hydrolase</keyword>
<evidence type="ECO:0000256" key="8">
    <source>
        <dbReference type="ARBA" id="ARBA00051875"/>
    </source>
</evidence>
<evidence type="ECO:0000256" key="4">
    <source>
        <dbReference type="ARBA" id="ARBA00022741"/>
    </source>
</evidence>
<dbReference type="Pfam" id="PF01725">
    <property type="entry name" value="Ham1p_like"/>
    <property type="match status" value="1"/>
</dbReference>
<reference evidence="13" key="1">
    <citation type="submission" date="2014-07" db="EMBL/GenBank/DDBJ databases">
        <authorList>
            <person name="Wibberg D."/>
        </authorList>
    </citation>
    <scope>NUCLEOTIDE SEQUENCE [LARGE SCALE GENOMIC DNA]</scope>
    <source>
        <strain evidence="13">DG5</strain>
    </source>
</reference>
<feature type="binding site" evidence="10">
    <location>
        <position position="40"/>
    </location>
    <ligand>
        <name>Mg(2+)</name>
        <dbReference type="ChEBI" id="CHEBI:18420"/>
    </ligand>
</feature>
<proteinExistence type="inferred from homology"/>
<feature type="binding site" evidence="10">
    <location>
        <position position="175"/>
    </location>
    <ligand>
        <name>substrate</name>
    </ligand>
</feature>
<organism evidence="12 13">
    <name type="scientific">[Clostridium] cellulosi</name>
    <dbReference type="NCBI Taxonomy" id="29343"/>
    <lineage>
        <taxon>Bacteria</taxon>
        <taxon>Bacillati</taxon>
        <taxon>Bacillota</taxon>
        <taxon>Clostridia</taxon>
        <taxon>Eubacteriales</taxon>
        <taxon>Oscillospiraceae</taxon>
        <taxon>Oscillospiraceae incertae sedis</taxon>
    </lineage>
</organism>
<evidence type="ECO:0000256" key="6">
    <source>
        <dbReference type="ARBA" id="ARBA00022842"/>
    </source>
</evidence>
<dbReference type="GO" id="GO:0046872">
    <property type="term" value="F:metal ion binding"/>
    <property type="evidence" value="ECO:0007669"/>
    <property type="project" value="UniProtKB-KW"/>
</dbReference>
<evidence type="ECO:0000256" key="2">
    <source>
        <dbReference type="ARBA" id="ARBA00011738"/>
    </source>
</evidence>
<evidence type="ECO:0000256" key="10">
    <source>
        <dbReference type="HAMAP-Rule" id="MF_01405"/>
    </source>
</evidence>
<comment type="catalytic activity">
    <reaction evidence="10">
        <text>ITP + H2O = IMP + diphosphate + H(+)</text>
        <dbReference type="Rhea" id="RHEA:29399"/>
        <dbReference type="ChEBI" id="CHEBI:15377"/>
        <dbReference type="ChEBI" id="CHEBI:15378"/>
        <dbReference type="ChEBI" id="CHEBI:33019"/>
        <dbReference type="ChEBI" id="CHEBI:58053"/>
        <dbReference type="ChEBI" id="CHEBI:61402"/>
        <dbReference type="EC" id="3.6.1.66"/>
    </reaction>
</comment>
<evidence type="ECO:0000256" key="11">
    <source>
        <dbReference type="RuleBase" id="RU003781"/>
    </source>
</evidence>
<dbReference type="PANTHER" id="PTHR11067">
    <property type="entry name" value="INOSINE TRIPHOSPHATE PYROPHOSPHATASE/HAM1 PROTEIN"/>
    <property type="match status" value="1"/>
</dbReference>
<dbReference type="HAMAP" id="MF_01405">
    <property type="entry name" value="Non_canon_purine_NTPase"/>
    <property type="match status" value="1"/>
</dbReference>
<dbReference type="CDD" id="cd00515">
    <property type="entry name" value="HAM1"/>
    <property type="match status" value="1"/>
</dbReference>
<dbReference type="GO" id="GO:0017111">
    <property type="term" value="F:ribonucleoside triphosphate phosphatase activity"/>
    <property type="evidence" value="ECO:0007669"/>
    <property type="project" value="InterPro"/>
</dbReference>